<dbReference type="SMART" id="SM00304">
    <property type="entry name" value="HAMP"/>
    <property type="match status" value="1"/>
</dbReference>
<reference evidence="14 15" key="1">
    <citation type="submission" date="2023-03" db="EMBL/GenBank/DDBJ databases">
        <title>Bacillus Genome Sequencing.</title>
        <authorList>
            <person name="Dunlap C."/>
        </authorList>
    </citation>
    <scope>NUCLEOTIDE SEQUENCE [LARGE SCALE GENOMIC DNA]</scope>
    <source>
        <strain evidence="14 15">BD-533</strain>
    </source>
</reference>
<dbReference type="InterPro" id="IPR010559">
    <property type="entry name" value="Sig_transdc_His_kin_internal"/>
</dbReference>
<keyword evidence="4" id="KW-0808">Transferase</keyword>
<organism evidence="14 15">
    <name type="scientific">Paenibacillus alba</name>
    <dbReference type="NCBI Taxonomy" id="1197127"/>
    <lineage>
        <taxon>Bacteria</taxon>
        <taxon>Bacillati</taxon>
        <taxon>Bacillota</taxon>
        <taxon>Bacilli</taxon>
        <taxon>Bacillales</taxon>
        <taxon>Paenibacillaceae</taxon>
        <taxon>Paenibacillus</taxon>
    </lineage>
</organism>
<evidence type="ECO:0000256" key="1">
    <source>
        <dbReference type="ARBA" id="ARBA00004651"/>
    </source>
</evidence>
<dbReference type="PANTHER" id="PTHR34220">
    <property type="entry name" value="SENSOR HISTIDINE KINASE YPDA"/>
    <property type="match status" value="1"/>
</dbReference>
<evidence type="ECO:0000256" key="7">
    <source>
        <dbReference type="ARBA" id="ARBA00022777"/>
    </source>
</evidence>
<keyword evidence="5 12" id="KW-0812">Transmembrane</keyword>
<evidence type="ECO:0000256" key="2">
    <source>
        <dbReference type="ARBA" id="ARBA00022475"/>
    </source>
</evidence>
<dbReference type="Gene3D" id="3.30.450.20">
    <property type="entry name" value="PAS domain"/>
    <property type="match status" value="2"/>
</dbReference>
<accession>A0ABU6G8B9</accession>
<keyword evidence="8" id="KW-0067">ATP-binding</keyword>
<evidence type="ECO:0000256" key="11">
    <source>
        <dbReference type="ARBA" id="ARBA00023136"/>
    </source>
</evidence>
<dbReference type="PROSITE" id="PS50885">
    <property type="entry name" value="HAMP"/>
    <property type="match status" value="1"/>
</dbReference>
<dbReference type="SUPFAM" id="SSF158472">
    <property type="entry name" value="HAMP domain-like"/>
    <property type="match status" value="1"/>
</dbReference>
<evidence type="ECO:0000313" key="15">
    <source>
        <dbReference type="Proteomes" id="UP001338137"/>
    </source>
</evidence>
<dbReference type="InterPro" id="IPR003660">
    <property type="entry name" value="HAMP_dom"/>
</dbReference>
<proteinExistence type="predicted"/>
<name>A0ABU6G8B9_9BACL</name>
<keyword evidence="2" id="KW-1003">Cell membrane</keyword>
<dbReference type="PANTHER" id="PTHR34220:SF11">
    <property type="entry name" value="SENSOR PROTEIN KINASE HPTS"/>
    <property type="match status" value="1"/>
</dbReference>
<dbReference type="Pfam" id="PF00672">
    <property type="entry name" value="HAMP"/>
    <property type="match status" value="1"/>
</dbReference>
<protein>
    <submittedName>
        <fullName evidence="14">Histidine kinase</fullName>
    </submittedName>
</protein>
<dbReference type="Pfam" id="PF06580">
    <property type="entry name" value="His_kinase"/>
    <property type="match status" value="1"/>
</dbReference>
<comment type="caution">
    <text evidence="14">The sequence shown here is derived from an EMBL/GenBank/DDBJ whole genome shotgun (WGS) entry which is preliminary data.</text>
</comment>
<dbReference type="InterPro" id="IPR036890">
    <property type="entry name" value="HATPase_C_sf"/>
</dbReference>
<keyword evidence="6" id="KW-0547">Nucleotide-binding</keyword>
<keyword evidence="10" id="KW-0902">Two-component regulatory system</keyword>
<keyword evidence="3" id="KW-0597">Phosphoprotein</keyword>
<evidence type="ECO:0000256" key="9">
    <source>
        <dbReference type="ARBA" id="ARBA00022989"/>
    </source>
</evidence>
<keyword evidence="9 12" id="KW-1133">Transmembrane helix</keyword>
<feature type="transmembrane region" description="Helical" evidence="12">
    <location>
        <begin position="12"/>
        <end position="34"/>
    </location>
</feature>
<dbReference type="RefSeq" id="WP_326074456.1">
    <property type="nucleotide sequence ID" value="NZ_JARLKY010000068.1"/>
</dbReference>
<evidence type="ECO:0000256" key="10">
    <source>
        <dbReference type="ARBA" id="ARBA00023012"/>
    </source>
</evidence>
<dbReference type="InterPro" id="IPR003594">
    <property type="entry name" value="HATPase_dom"/>
</dbReference>
<dbReference type="Gene3D" id="3.30.565.10">
    <property type="entry name" value="Histidine kinase-like ATPase, C-terminal domain"/>
    <property type="match status" value="1"/>
</dbReference>
<evidence type="ECO:0000256" key="6">
    <source>
        <dbReference type="ARBA" id="ARBA00022741"/>
    </source>
</evidence>
<comment type="subcellular location">
    <subcellularLocation>
        <location evidence="1">Cell membrane</location>
        <topology evidence="1">Multi-pass membrane protein</topology>
    </subcellularLocation>
</comment>
<dbReference type="InterPro" id="IPR033479">
    <property type="entry name" value="dCache_1"/>
</dbReference>
<evidence type="ECO:0000256" key="12">
    <source>
        <dbReference type="SAM" id="Phobius"/>
    </source>
</evidence>
<evidence type="ECO:0000313" key="14">
    <source>
        <dbReference type="EMBL" id="MEC0230422.1"/>
    </source>
</evidence>
<evidence type="ECO:0000256" key="3">
    <source>
        <dbReference type="ARBA" id="ARBA00022553"/>
    </source>
</evidence>
<evidence type="ECO:0000256" key="5">
    <source>
        <dbReference type="ARBA" id="ARBA00022692"/>
    </source>
</evidence>
<dbReference type="Proteomes" id="UP001338137">
    <property type="component" value="Unassembled WGS sequence"/>
</dbReference>
<dbReference type="EMBL" id="JARLKY010000068">
    <property type="protein sequence ID" value="MEC0230422.1"/>
    <property type="molecule type" value="Genomic_DNA"/>
</dbReference>
<evidence type="ECO:0000256" key="8">
    <source>
        <dbReference type="ARBA" id="ARBA00022840"/>
    </source>
</evidence>
<dbReference type="CDD" id="cd06225">
    <property type="entry name" value="HAMP"/>
    <property type="match status" value="1"/>
</dbReference>
<dbReference type="Pfam" id="PF02743">
    <property type="entry name" value="dCache_1"/>
    <property type="match status" value="1"/>
</dbReference>
<evidence type="ECO:0000259" key="13">
    <source>
        <dbReference type="PROSITE" id="PS50885"/>
    </source>
</evidence>
<evidence type="ECO:0000256" key="4">
    <source>
        <dbReference type="ARBA" id="ARBA00022679"/>
    </source>
</evidence>
<sequence>MPVNFSLRNKLVIVFTGTIVIPFLTLSIISPYYYKRLISEETQNVTSGAMKSLSRNIKTYLDDLDRLTLLPYYNDDLIQALKITAYRPYDTLDTYTKLKTSRSLSGTLPRYLVSSKDEILNTVIVTKDGEDYLSSKFNGDQLVENFPYKEQNWYQMAIKANGKAAFIGSHVQNYLVQNNEKAKRVFSVARLIKDTDSDESLAVIIADADNAILGKLTEDISFSINSMMMIMDENNQLLYTNKQVPETSIASLADNSSKVEIDSQKYLKLTNHIESAHWKIVVLLSEEEMNAKIQWLYNAAIIIAIGGIVVTFLIFMYFTRWIITPFKRMIIVMGEVRQGNLQARFTSVGRDEISQLGSSLNKMIYQLDDLINREYKTALTLKDAEYKALQSQIQPHFLYNLLSGFIGLNRIGEKTKLEEALFALSGMLRYILATNQTTTIEQEFQILQGYGLLQKLRFNDKLHMQISFEKSVESFHIPKLLIQPILENAIIHGVEPSDKPCNVEVKAYIHIEEDMEAIQIKVSDTGVGFDIHEYPTERQHIGIANVRERLKMLYPDASFFIESQVGVGTTVLITIGIKGAFL</sequence>
<dbReference type="Pfam" id="PF02518">
    <property type="entry name" value="HATPase_c"/>
    <property type="match status" value="1"/>
</dbReference>
<keyword evidence="7 14" id="KW-0418">Kinase</keyword>
<dbReference type="SUPFAM" id="SSF55874">
    <property type="entry name" value="ATPase domain of HSP90 chaperone/DNA topoisomerase II/histidine kinase"/>
    <property type="match status" value="1"/>
</dbReference>
<dbReference type="GO" id="GO:0016301">
    <property type="term" value="F:kinase activity"/>
    <property type="evidence" value="ECO:0007669"/>
    <property type="project" value="UniProtKB-KW"/>
</dbReference>
<feature type="domain" description="HAMP" evidence="13">
    <location>
        <begin position="320"/>
        <end position="372"/>
    </location>
</feature>
<dbReference type="Gene3D" id="1.10.8.500">
    <property type="entry name" value="HAMP domain in histidine kinase"/>
    <property type="match status" value="1"/>
</dbReference>
<keyword evidence="15" id="KW-1185">Reference proteome</keyword>
<gene>
    <name evidence="14" type="ORF">P4I72_25130</name>
</gene>
<keyword evidence="11 12" id="KW-0472">Membrane</keyword>
<feature type="transmembrane region" description="Helical" evidence="12">
    <location>
        <begin position="295"/>
        <end position="319"/>
    </location>
</feature>
<dbReference type="InterPro" id="IPR050640">
    <property type="entry name" value="Bact_2-comp_sensor_kinase"/>
</dbReference>